<name>A0ABT3Q4Q9_9PROT</name>
<evidence type="ECO:0000313" key="13">
    <source>
        <dbReference type="EMBL" id="MCX2560272.1"/>
    </source>
</evidence>
<evidence type="ECO:0000256" key="2">
    <source>
        <dbReference type="ARBA" id="ARBA00005426"/>
    </source>
</evidence>
<dbReference type="EC" id="2.8.1.12" evidence="3"/>
<sequence>MGAEMTRLSTGAPGTGGISVFMGQVRGGPDGLESLTLEHYPGMTEKVLTDLAASAMERFSLLGCTLIHRVGTLAVGAPIVFVGTASAHRAEALAGTHFLIDRLKTGAPFWKCEQYQDGRRVWVEARDADDKAAASWD</sequence>
<dbReference type="Proteomes" id="UP001526446">
    <property type="component" value="Unassembled WGS sequence"/>
</dbReference>
<dbReference type="EMBL" id="JAPIUX010000001">
    <property type="protein sequence ID" value="MCX2560272.1"/>
    <property type="molecule type" value="Genomic_DNA"/>
</dbReference>
<protein>
    <recommendedName>
        <fullName evidence="4">Molybdopterin synthase catalytic subunit</fullName>
        <ecNumber evidence="3">2.8.1.12</ecNumber>
    </recommendedName>
    <alternativeName>
        <fullName evidence="10">MPT synthase subunit 2</fullName>
    </alternativeName>
    <alternativeName>
        <fullName evidence="8">Molybdenum cofactor biosynthesis protein E</fullName>
    </alternativeName>
    <alternativeName>
        <fullName evidence="9">Molybdopterin-converting factor large subunit</fullName>
    </alternativeName>
    <alternativeName>
        <fullName evidence="11">Molybdopterin-converting factor subunit 2</fullName>
    </alternativeName>
</protein>
<dbReference type="Gene3D" id="3.90.1170.40">
    <property type="entry name" value="Molybdopterin biosynthesis MoaE subunit"/>
    <property type="match status" value="1"/>
</dbReference>
<reference evidence="13 14" key="1">
    <citation type="submission" date="2022-11" db="EMBL/GenBank/DDBJ databases">
        <title>Genome sequencing of Acetobacter type strain.</title>
        <authorList>
            <person name="Heo J."/>
            <person name="Lee D."/>
            <person name="Han B.-H."/>
            <person name="Hong S.-B."/>
            <person name="Kwon S.-W."/>
        </authorList>
    </citation>
    <scope>NUCLEOTIDE SEQUENCE [LARGE SCALE GENOMIC DNA]</scope>
    <source>
        <strain evidence="13 14">KACC 21251</strain>
    </source>
</reference>
<comment type="subunit">
    <text evidence="7">Heterotetramer of 2 MoaD subunits and 2 MoaE subunits. Also stable as homodimer. The enzyme changes between these two forms during catalysis.</text>
</comment>
<comment type="function">
    <text evidence="6">Converts molybdopterin precursor Z into molybdopterin. This requires the incorporation of two sulfur atoms into precursor Z to generate a dithiolene group. The sulfur is provided by MoaD.</text>
</comment>
<dbReference type="InterPro" id="IPR003448">
    <property type="entry name" value="Mopterin_biosynth_MoaE"/>
</dbReference>
<evidence type="ECO:0000256" key="11">
    <source>
        <dbReference type="ARBA" id="ARBA00032474"/>
    </source>
</evidence>
<dbReference type="InterPro" id="IPR036563">
    <property type="entry name" value="MoaE_sf"/>
</dbReference>
<evidence type="ECO:0000256" key="12">
    <source>
        <dbReference type="ARBA" id="ARBA00049878"/>
    </source>
</evidence>
<proteinExistence type="inferred from homology"/>
<dbReference type="Pfam" id="PF02391">
    <property type="entry name" value="MoaE"/>
    <property type="match status" value="1"/>
</dbReference>
<evidence type="ECO:0000256" key="5">
    <source>
        <dbReference type="ARBA" id="ARBA00023150"/>
    </source>
</evidence>
<keyword evidence="14" id="KW-1185">Reference proteome</keyword>
<evidence type="ECO:0000256" key="1">
    <source>
        <dbReference type="ARBA" id="ARBA00005046"/>
    </source>
</evidence>
<comment type="caution">
    <text evidence="13">The sequence shown here is derived from an EMBL/GenBank/DDBJ whole genome shotgun (WGS) entry which is preliminary data.</text>
</comment>
<evidence type="ECO:0000256" key="3">
    <source>
        <dbReference type="ARBA" id="ARBA00011950"/>
    </source>
</evidence>
<dbReference type="SUPFAM" id="SSF54690">
    <property type="entry name" value="Molybdopterin synthase subunit MoaE"/>
    <property type="match status" value="1"/>
</dbReference>
<comment type="catalytic activity">
    <reaction evidence="12">
        <text>2 [molybdopterin-synthase sulfur-carrier protein]-C-terminal-Gly-aminoethanethioate + cyclic pyranopterin phosphate + H2O = molybdopterin + 2 [molybdopterin-synthase sulfur-carrier protein]-C-terminal Gly-Gly + 2 H(+)</text>
        <dbReference type="Rhea" id="RHEA:26333"/>
        <dbReference type="Rhea" id="RHEA-COMP:12202"/>
        <dbReference type="Rhea" id="RHEA-COMP:19907"/>
        <dbReference type="ChEBI" id="CHEBI:15377"/>
        <dbReference type="ChEBI" id="CHEBI:15378"/>
        <dbReference type="ChEBI" id="CHEBI:58698"/>
        <dbReference type="ChEBI" id="CHEBI:59648"/>
        <dbReference type="ChEBI" id="CHEBI:90778"/>
        <dbReference type="ChEBI" id="CHEBI:232372"/>
        <dbReference type="EC" id="2.8.1.12"/>
    </reaction>
</comment>
<evidence type="ECO:0000256" key="10">
    <source>
        <dbReference type="ARBA" id="ARBA00030781"/>
    </source>
</evidence>
<accession>A0ABT3Q4Q9</accession>
<comment type="similarity">
    <text evidence="2">Belongs to the MoaE family.</text>
</comment>
<evidence type="ECO:0000313" key="14">
    <source>
        <dbReference type="Proteomes" id="UP001526446"/>
    </source>
</evidence>
<comment type="pathway">
    <text evidence="1">Cofactor biosynthesis; molybdopterin biosynthesis.</text>
</comment>
<gene>
    <name evidence="13" type="ORF">OQ252_02470</name>
</gene>
<keyword evidence="5" id="KW-0501">Molybdenum cofactor biosynthesis</keyword>
<evidence type="ECO:0000256" key="6">
    <source>
        <dbReference type="ARBA" id="ARBA00025448"/>
    </source>
</evidence>
<organism evidence="13 14">
    <name type="scientific">Acetobacter farinalis</name>
    <dbReference type="NCBI Taxonomy" id="1260984"/>
    <lineage>
        <taxon>Bacteria</taxon>
        <taxon>Pseudomonadati</taxon>
        <taxon>Pseudomonadota</taxon>
        <taxon>Alphaproteobacteria</taxon>
        <taxon>Acetobacterales</taxon>
        <taxon>Acetobacteraceae</taxon>
        <taxon>Acetobacter</taxon>
    </lineage>
</organism>
<evidence type="ECO:0000256" key="8">
    <source>
        <dbReference type="ARBA" id="ARBA00029745"/>
    </source>
</evidence>
<dbReference type="CDD" id="cd00756">
    <property type="entry name" value="MoaE"/>
    <property type="match status" value="1"/>
</dbReference>
<evidence type="ECO:0000256" key="9">
    <source>
        <dbReference type="ARBA" id="ARBA00030407"/>
    </source>
</evidence>
<evidence type="ECO:0000256" key="7">
    <source>
        <dbReference type="ARBA" id="ARBA00026066"/>
    </source>
</evidence>
<dbReference type="PANTHER" id="PTHR23404">
    <property type="entry name" value="MOLYBDOPTERIN SYNTHASE RELATED"/>
    <property type="match status" value="1"/>
</dbReference>
<evidence type="ECO:0000256" key="4">
    <source>
        <dbReference type="ARBA" id="ARBA00013858"/>
    </source>
</evidence>